<sequence>MLIDTDARANTTTPTTNTATTLGFSAALPVVSTGDKTDHQSDGVEYPAEPKRKS</sequence>
<accession>A0A0L0FDM3</accession>
<evidence type="ECO:0000313" key="2">
    <source>
        <dbReference type="EMBL" id="KNC74148.1"/>
    </source>
</evidence>
<protein>
    <submittedName>
        <fullName evidence="2">Uncharacterized protein</fullName>
    </submittedName>
</protein>
<gene>
    <name evidence="2" type="ORF">SARC_13296</name>
</gene>
<proteinExistence type="predicted"/>
<feature type="compositionally biased region" description="Low complexity" evidence="1">
    <location>
        <begin position="8"/>
        <end position="21"/>
    </location>
</feature>
<feature type="non-terminal residue" evidence="2">
    <location>
        <position position="54"/>
    </location>
</feature>
<dbReference type="Proteomes" id="UP000054560">
    <property type="component" value="Unassembled WGS sequence"/>
</dbReference>
<dbReference type="AlphaFoldDB" id="A0A0L0FDM3"/>
<dbReference type="GeneID" id="25913800"/>
<feature type="compositionally biased region" description="Basic and acidic residues" evidence="1">
    <location>
        <begin position="35"/>
        <end position="54"/>
    </location>
</feature>
<organism evidence="2 3">
    <name type="scientific">Sphaeroforma arctica JP610</name>
    <dbReference type="NCBI Taxonomy" id="667725"/>
    <lineage>
        <taxon>Eukaryota</taxon>
        <taxon>Ichthyosporea</taxon>
        <taxon>Ichthyophonida</taxon>
        <taxon>Sphaeroforma</taxon>
    </lineage>
</organism>
<dbReference type="RefSeq" id="XP_014148050.1">
    <property type="nucleotide sequence ID" value="XM_014292575.1"/>
</dbReference>
<evidence type="ECO:0000256" key="1">
    <source>
        <dbReference type="SAM" id="MobiDB-lite"/>
    </source>
</evidence>
<evidence type="ECO:0000313" key="3">
    <source>
        <dbReference type="Proteomes" id="UP000054560"/>
    </source>
</evidence>
<name>A0A0L0FDM3_9EUKA</name>
<keyword evidence="3" id="KW-1185">Reference proteome</keyword>
<dbReference type="EMBL" id="KQ244710">
    <property type="protein sequence ID" value="KNC74148.1"/>
    <property type="molecule type" value="Genomic_DNA"/>
</dbReference>
<reference evidence="2 3" key="1">
    <citation type="submission" date="2011-02" db="EMBL/GenBank/DDBJ databases">
        <title>The Genome Sequence of Sphaeroforma arctica JP610.</title>
        <authorList>
            <consortium name="The Broad Institute Genome Sequencing Platform"/>
            <person name="Russ C."/>
            <person name="Cuomo C."/>
            <person name="Young S.K."/>
            <person name="Zeng Q."/>
            <person name="Gargeya S."/>
            <person name="Alvarado L."/>
            <person name="Berlin A."/>
            <person name="Chapman S.B."/>
            <person name="Chen Z."/>
            <person name="Freedman E."/>
            <person name="Gellesch M."/>
            <person name="Goldberg J."/>
            <person name="Griggs A."/>
            <person name="Gujja S."/>
            <person name="Heilman E."/>
            <person name="Heiman D."/>
            <person name="Howarth C."/>
            <person name="Mehta T."/>
            <person name="Neiman D."/>
            <person name="Pearson M."/>
            <person name="Roberts A."/>
            <person name="Saif S."/>
            <person name="Shea T."/>
            <person name="Shenoy N."/>
            <person name="Sisk P."/>
            <person name="Stolte C."/>
            <person name="Sykes S."/>
            <person name="White J."/>
            <person name="Yandava C."/>
            <person name="Burger G."/>
            <person name="Gray M.W."/>
            <person name="Holland P.W.H."/>
            <person name="King N."/>
            <person name="Lang F.B.F."/>
            <person name="Roger A.J."/>
            <person name="Ruiz-Trillo I."/>
            <person name="Haas B."/>
            <person name="Nusbaum C."/>
            <person name="Birren B."/>
        </authorList>
    </citation>
    <scope>NUCLEOTIDE SEQUENCE [LARGE SCALE GENOMIC DNA]</scope>
    <source>
        <strain evidence="2 3">JP610</strain>
    </source>
</reference>
<feature type="region of interest" description="Disordered" evidence="1">
    <location>
        <begin position="1"/>
        <end position="54"/>
    </location>
</feature>